<evidence type="ECO:0000259" key="2">
    <source>
        <dbReference type="Pfam" id="PF24864"/>
    </source>
</evidence>
<organism evidence="3 4">
    <name type="scientific">Aspergillus campestris (strain IBT 28561)</name>
    <dbReference type="NCBI Taxonomy" id="1392248"/>
    <lineage>
        <taxon>Eukaryota</taxon>
        <taxon>Fungi</taxon>
        <taxon>Dikarya</taxon>
        <taxon>Ascomycota</taxon>
        <taxon>Pezizomycotina</taxon>
        <taxon>Eurotiomycetes</taxon>
        <taxon>Eurotiomycetidae</taxon>
        <taxon>Eurotiales</taxon>
        <taxon>Aspergillaceae</taxon>
        <taxon>Aspergillus</taxon>
        <taxon>Aspergillus subgen. Circumdati</taxon>
    </lineage>
</organism>
<protein>
    <recommendedName>
        <fullName evidence="2">DUF7730 domain-containing protein</fullName>
    </recommendedName>
</protein>
<dbReference type="PANTHER" id="PTHR38790">
    <property type="entry name" value="2EXR DOMAIN-CONTAINING PROTEIN-RELATED"/>
    <property type="match status" value="1"/>
</dbReference>
<evidence type="ECO:0000313" key="4">
    <source>
        <dbReference type="Proteomes" id="UP000234254"/>
    </source>
</evidence>
<accession>A0A2I1DFP6</accession>
<gene>
    <name evidence="3" type="ORF">P168DRAFT_301345</name>
</gene>
<evidence type="ECO:0000256" key="1">
    <source>
        <dbReference type="SAM" id="MobiDB-lite"/>
    </source>
</evidence>
<feature type="domain" description="DUF7730" evidence="2">
    <location>
        <begin position="89"/>
        <end position="307"/>
    </location>
</feature>
<dbReference type="VEuPathDB" id="FungiDB:P168DRAFT_301345"/>
<dbReference type="InterPro" id="IPR056632">
    <property type="entry name" value="DUF7730"/>
</dbReference>
<proteinExistence type="predicted"/>
<dbReference type="GeneID" id="36546040"/>
<sequence length="483" mass="55378">MAAITDKHPQTTSSSILHSQQAPTRRPRALTIPLPEGINETQVIEKVRVHQQPQQPTSLMGKVFQRNQKAKCEPSISFVVKTVTQQTYDQQQSPLCRLPYDVRLKIWEACLSDHRWHIGCEPTKLRLLGLECNGCHLATDLHCRIDTDMNGRTLRGRLKAVGRLSLLQVCRTVPQDFVDECRYSETVPLLYKDNVFDFNDIKDVRSMSYSVPSSRFNLIRTLKLDWTLERMSRRDTYKMFLRRYDLWVNDCAILANMKGLTNLYLCLRGEQLKEGKELDAVFSPLAMISAKMFELWLPDTTRWKEEDIPSELSSRPAFKIRLLTYDELIPPPGVPNRHNVYHASWSPRLKATRLPLWLMGAQMYPLDLQMSVWKIQSTFMRQLITSPLLVFPPSVTIPRHATCATRYTVTSNQLKTPNATNDQTRVLPARIEQNPAIPDDPETEATICRELGRLIMQHTASSEAMDVLQAAKIAVDPLIAIEI</sequence>
<feature type="region of interest" description="Disordered" evidence="1">
    <location>
        <begin position="1"/>
        <end position="28"/>
    </location>
</feature>
<reference evidence="3" key="1">
    <citation type="submission" date="2016-12" db="EMBL/GenBank/DDBJ databases">
        <title>The genomes of Aspergillus section Nigri reveals drivers in fungal speciation.</title>
        <authorList>
            <consortium name="DOE Joint Genome Institute"/>
            <person name="Vesth T.C."/>
            <person name="Nybo J."/>
            <person name="Theobald S."/>
            <person name="Brandl J."/>
            <person name="Frisvad J.C."/>
            <person name="Nielsen K.F."/>
            <person name="Lyhne E.K."/>
            <person name="Kogle M.E."/>
            <person name="Kuo A."/>
            <person name="Riley R."/>
            <person name="Clum A."/>
            <person name="Nolan M."/>
            <person name="Lipzen A."/>
            <person name="Salamov A."/>
            <person name="Henrissat B."/>
            <person name="Wiebenga A."/>
            <person name="De vries R.P."/>
            <person name="Grigoriev I.V."/>
            <person name="Mortensen U.H."/>
            <person name="Andersen M.R."/>
            <person name="Baker S.E."/>
        </authorList>
    </citation>
    <scope>NUCLEOTIDE SEQUENCE</scope>
    <source>
        <strain evidence="3">IBT 28561</strain>
    </source>
</reference>
<feature type="compositionally biased region" description="Polar residues" evidence="1">
    <location>
        <begin position="10"/>
        <end position="23"/>
    </location>
</feature>
<dbReference type="OrthoDB" id="4757095at2759"/>
<keyword evidence="4" id="KW-1185">Reference proteome</keyword>
<dbReference type="AlphaFoldDB" id="A0A2I1DFP6"/>
<evidence type="ECO:0000313" key="3">
    <source>
        <dbReference type="EMBL" id="PKY08696.1"/>
    </source>
</evidence>
<comment type="caution">
    <text evidence="3">The sequence shown here is derived from an EMBL/GenBank/DDBJ whole genome shotgun (WGS) entry which is preliminary data.</text>
</comment>
<name>A0A2I1DFP6_ASPC2</name>
<dbReference type="Proteomes" id="UP000234254">
    <property type="component" value="Unassembled WGS sequence"/>
</dbReference>
<dbReference type="RefSeq" id="XP_024697290.1">
    <property type="nucleotide sequence ID" value="XM_024838516.1"/>
</dbReference>
<dbReference type="EMBL" id="MSFM01000001">
    <property type="protein sequence ID" value="PKY08696.1"/>
    <property type="molecule type" value="Genomic_DNA"/>
</dbReference>
<dbReference type="Pfam" id="PF24864">
    <property type="entry name" value="DUF7730"/>
    <property type="match status" value="1"/>
</dbReference>